<protein>
    <submittedName>
        <fullName evidence="1">Uncharacterized protein</fullName>
    </submittedName>
</protein>
<proteinExistence type="predicted"/>
<sequence length="363" mass="40893">MVLTLRIRERSESSTRKMLDESLSKGLAARFFQEHAEVCSTANADVLRHAATARKFAHHPDKWREWLSGIEGALGKTLLSKVENGSKRKFLTVLHYLGAPDSNPVTEWNEQVVPVMFRSYVYPAAQVAHRLPDRCYVSKHAFARLIQRLGLGEGVKQGIYDFYMLNEELLPLVTWSTVWMMCLKDVVHLPQLPKELLALPIPSPSGMFFATLNMSRPLLNIRTWVHDRQLSAQQLRLKTRLMGALDASEADLISCMSEGMWAPGCGFTVRAVCSRLSGFSQEWLEAAFEQLSDSADRVNLQALIRETVEAFKLSSGALAAYQTLSRETLLAALRRPDGEKHLTMLLEKAVNTNPRLAEAFQHE</sequence>
<name>A0AA37IBV3_9BURK</name>
<comment type="caution">
    <text evidence="1">The sequence shown here is derived from an EMBL/GenBank/DDBJ whole genome shotgun (WGS) entry which is preliminary data.</text>
</comment>
<accession>A0AA37IBV3</accession>
<reference evidence="1" key="1">
    <citation type="submission" date="2022-09" db="EMBL/GenBank/DDBJ databases">
        <title>Isolation and characterization of 3-chlorobenzoate degrading bacteria from soils in Shizuoka.</title>
        <authorList>
            <person name="Ifat A."/>
            <person name="Ogawa N."/>
            <person name="Kimbara K."/>
            <person name="Moriuchi R."/>
            <person name="Dohra H."/>
            <person name="Shintani M."/>
        </authorList>
    </citation>
    <scope>NUCLEOTIDE SEQUENCE</scope>
    <source>
        <strain evidence="1">19CS4-2</strain>
    </source>
</reference>
<evidence type="ECO:0000313" key="1">
    <source>
        <dbReference type="EMBL" id="GJH25869.1"/>
    </source>
</evidence>
<dbReference type="EMBL" id="BPUS01000005">
    <property type="protein sequence ID" value="GJH25869.1"/>
    <property type="molecule type" value="Genomic_DNA"/>
</dbReference>
<dbReference type="Proteomes" id="UP001055111">
    <property type="component" value="Unassembled WGS sequence"/>
</dbReference>
<dbReference type="AlphaFoldDB" id="A0AA37IBV3"/>
<dbReference type="RefSeq" id="WP_238212498.1">
    <property type="nucleotide sequence ID" value="NZ_BPUS01000005.1"/>
</dbReference>
<evidence type="ECO:0000313" key="2">
    <source>
        <dbReference type="Proteomes" id="UP001055111"/>
    </source>
</evidence>
<organism evidence="1 2">
    <name type="scientific">Caballeronia novacaledonica</name>
    <dbReference type="NCBI Taxonomy" id="1544861"/>
    <lineage>
        <taxon>Bacteria</taxon>
        <taxon>Pseudomonadati</taxon>
        <taxon>Pseudomonadota</taxon>
        <taxon>Betaproteobacteria</taxon>
        <taxon>Burkholderiales</taxon>
        <taxon>Burkholderiaceae</taxon>
        <taxon>Caballeronia</taxon>
    </lineage>
</organism>
<gene>
    <name evidence="1" type="ORF">CBA19CS42_15155</name>
</gene>